<dbReference type="InterPro" id="IPR050991">
    <property type="entry name" value="ECM_Regulatory_Proteins"/>
</dbReference>
<evidence type="ECO:0000256" key="1">
    <source>
        <dbReference type="ARBA" id="ARBA00022737"/>
    </source>
</evidence>
<gene>
    <name evidence="3" type="ORF">DILT_LOCUS7020</name>
</gene>
<keyword evidence="4" id="KW-1185">Reference proteome</keyword>
<evidence type="ECO:0000313" key="4">
    <source>
        <dbReference type="Proteomes" id="UP000281553"/>
    </source>
</evidence>
<accession>A0A3P7NPU7</accession>
<sequence>MSAVAVNSTAIEVSWKPPKHVAPDLVYRLTVGTHATEIKEREFTGLYVMGGLTQDTNYKVSVCLVFRIPDSLAPCLTTYVSTRSSGDCPVGMRLVPLSSTVVRVVWERPMSKNHTFDDYRLNISNGIGSRLVGAGGRILVKDLMPSTSYKMTLEAKYAGDEKFGEPLRGSVTTPPTGANLPTNITAWAVNATAVEVRMDLPKYVVSDVFYMITMGTQVTKFSAYQFAGVYTMGGLAEEPTDKVTVCLVFENPDFSAGCIETIVRTHLSKCACGV</sequence>
<evidence type="ECO:0000259" key="2">
    <source>
        <dbReference type="PROSITE" id="PS50853"/>
    </source>
</evidence>
<feature type="domain" description="Fibronectin type-III" evidence="2">
    <location>
        <begin position="1"/>
        <end position="85"/>
    </location>
</feature>
<dbReference type="InterPro" id="IPR036116">
    <property type="entry name" value="FN3_sf"/>
</dbReference>
<dbReference type="SUPFAM" id="SSF49265">
    <property type="entry name" value="Fibronectin type III"/>
    <property type="match status" value="1"/>
</dbReference>
<evidence type="ECO:0000313" key="3">
    <source>
        <dbReference type="EMBL" id="VDN11189.1"/>
    </source>
</evidence>
<dbReference type="PROSITE" id="PS50853">
    <property type="entry name" value="FN3"/>
    <property type="match status" value="2"/>
</dbReference>
<feature type="domain" description="Fibronectin type-III" evidence="2">
    <location>
        <begin position="88"/>
        <end position="176"/>
    </location>
</feature>
<dbReference type="SMART" id="SM00060">
    <property type="entry name" value="FN3"/>
    <property type="match status" value="2"/>
</dbReference>
<proteinExistence type="predicted"/>
<dbReference type="Proteomes" id="UP000281553">
    <property type="component" value="Unassembled WGS sequence"/>
</dbReference>
<dbReference type="InterPro" id="IPR003961">
    <property type="entry name" value="FN3_dom"/>
</dbReference>
<dbReference type="EMBL" id="UYRU01050922">
    <property type="protein sequence ID" value="VDN11189.1"/>
    <property type="molecule type" value="Genomic_DNA"/>
</dbReference>
<reference evidence="3 4" key="1">
    <citation type="submission" date="2018-11" db="EMBL/GenBank/DDBJ databases">
        <authorList>
            <consortium name="Pathogen Informatics"/>
        </authorList>
    </citation>
    <scope>NUCLEOTIDE SEQUENCE [LARGE SCALE GENOMIC DNA]</scope>
</reference>
<dbReference type="OrthoDB" id="9934270at2759"/>
<dbReference type="InterPro" id="IPR013783">
    <property type="entry name" value="Ig-like_fold"/>
</dbReference>
<dbReference type="PANTHER" id="PTHR46708:SF2">
    <property type="entry name" value="FIBRONECTIN TYPE-III DOMAIN-CONTAINING PROTEIN"/>
    <property type="match status" value="1"/>
</dbReference>
<name>A0A3P7NPU7_DIBLA</name>
<dbReference type="PANTHER" id="PTHR46708">
    <property type="entry name" value="TENASCIN"/>
    <property type="match status" value="1"/>
</dbReference>
<dbReference type="AlphaFoldDB" id="A0A3P7NPU7"/>
<protein>
    <recommendedName>
        <fullName evidence="2">Fibronectin type-III domain-containing protein</fullName>
    </recommendedName>
</protein>
<organism evidence="3 4">
    <name type="scientific">Dibothriocephalus latus</name>
    <name type="common">Fish tapeworm</name>
    <name type="synonym">Diphyllobothrium latum</name>
    <dbReference type="NCBI Taxonomy" id="60516"/>
    <lineage>
        <taxon>Eukaryota</taxon>
        <taxon>Metazoa</taxon>
        <taxon>Spiralia</taxon>
        <taxon>Lophotrochozoa</taxon>
        <taxon>Platyhelminthes</taxon>
        <taxon>Cestoda</taxon>
        <taxon>Eucestoda</taxon>
        <taxon>Diphyllobothriidea</taxon>
        <taxon>Diphyllobothriidae</taxon>
        <taxon>Dibothriocephalus</taxon>
    </lineage>
</organism>
<keyword evidence="1" id="KW-0677">Repeat</keyword>
<dbReference type="Gene3D" id="2.60.40.10">
    <property type="entry name" value="Immunoglobulins"/>
    <property type="match status" value="1"/>
</dbReference>
<dbReference type="CDD" id="cd00063">
    <property type="entry name" value="FN3"/>
    <property type="match status" value="2"/>
</dbReference>